<dbReference type="RefSeq" id="WP_262538863.1">
    <property type="nucleotide sequence ID" value="NZ_JAJEQN010000033.1"/>
</dbReference>
<evidence type="ECO:0000313" key="11">
    <source>
        <dbReference type="Proteomes" id="UP001198200"/>
    </source>
</evidence>
<dbReference type="GO" id="GO:0000036">
    <property type="term" value="F:acyl carrier activity"/>
    <property type="evidence" value="ECO:0007669"/>
    <property type="project" value="TreeGrafter"/>
</dbReference>
<comment type="similarity">
    <text evidence="1">Belongs to the acyl-ACP thioesterase family.</text>
</comment>
<keyword evidence="6" id="KW-0443">Lipid metabolism</keyword>
<evidence type="ECO:0000256" key="5">
    <source>
        <dbReference type="ARBA" id="ARBA00022946"/>
    </source>
</evidence>
<evidence type="ECO:0000256" key="4">
    <source>
        <dbReference type="ARBA" id="ARBA00022832"/>
    </source>
</evidence>
<protein>
    <submittedName>
        <fullName evidence="10">Acyl-[acyl-carrier-protein] thioesterase</fullName>
    </submittedName>
</protein>
<feature type="domain" description="Acyl-ACP thioesterase N-terminal hotdog" evidence="8">
    <location>
        <begin position="6"/>
        <end position="127"/>
    </location>
</feature>
<evidence type="ECO:0000259" key="9">
    <source>
        <dbReference type="Pfam" id="PF20791"/>
    </source>
</evidence>
<evidence type="ECO:0000256" key="1">
    <source>
        <dbReference type="ARBA" id="ARBA00006500"/>
    </source>
</evidence>
<dbReference type="InterPro" id="IPR045023">
    <property type="entry name" value="FATA/B"/>
</dbReference>
<keyword evidence="5" id="KW-0809">Transit peptide</keyword>
<keyword evidence="11" id="KW-1185">Reference proteome</keyword>
<dbReference type="PANTHER" id="PTHR31727">
    <property type="entry name" value="OLEOYL-ACYL CARRIER PROTEIN THIOESTERASE 1, CHLOROPLASTIC"/>
    <property type="match status" value="1"/>
</dbReference>
<dbReference type="InterPro" id="IPR029069">
    <property type="entry name" value="HotDog_dom_sf"/>
</dbReference>
<dbReference type="CDD" id="cd00586">
    <property type="entry name" value="4HBT"/>
    <property type="match status" value="1"/>
</dbReference>
<evidence type="ECO:0000256" key="7">
    <source>
        <dbReference type="ARBA" id="ARBA00023160"/>
    </source>
</evidence>
<keyword evidence="4" id="KW-0276">Fatty acid metabolism</keyword>
<dbReference type="Proteomes" id="UP001198200">
    <property type="component" value="Unassembled WGS sequence"/>
</dbReference>
<comment type="caution">
    <text evidence="10">The sequence shown here is derived from an EMBL/GenBank/DDBJ whole genome shotgun (WGS) entry which is preliminary data.</text>
</comment>
<evidence type="ECO:0000313" key="10">
    <source>
        <dbReference type="EMBL" id="MCC2222352.1"/>
    </source>
</evidence>
<dbReference type="InterPro" id="IPR002864">
    <property type="entry name" value="Acyl-ACP_thioesterase_NHD"/>
</dbReference>
<evidence type="ECO:0000256" key="2">
    <source>
        <dbReference type="ARBA" id="ARBA00022516"/>
    </source>
</evidence>
<keyword evidence="3" id="KW-0378">Hydrolase</keyword>
<dbReference type="PANTHER" id="PTHR31727:SF6">
    <property type="entry name" value="OLEOYL-ACYL CARRIER PROTEIN THIOESTERASE 1, CHLOROPLASTIC"/>
    <property type="match status" value="1"/>
</dbReference>
<dbReference type="Pfam" id="PF20791">
    <property type="entry name" value="Acyl-ACP_TE_C"/>
    <property type="match status" value="1"/>
</dbReference>
<dbReference type="Pfam" id="PF01643">
    <property type="entry name" value="Acyl-ACP_TE"/>
    <property type="match status" value="1"/>
</dbReference>
<name>A0AAE3E515_9FIRM</name>
<accession>A0AAE3E515</accession>
<keyword evidence="7" id="KW-0275">Fatty acid biosynthesis</keyword>
<dbReference type="AlphaFoldDB" id="A0AAE3E515"/>
<dbReference type="SUPFAM" id="SSF54637">
    <property type="entry name" value="Thioesterase/thiol ester dehydrase-isomerase"/>
    <property type="match status" value="2"/>
</dbReference>
<evidence type="ECO:0000256" key="3">
    <source>
        <dbReference type="ARBA" id="ARBA00022801"/>
    </source>
</evidence>
<feature type="domain" description="Acyl-ACP thioesterase-like C-terminal" evidence="9">
    <location>
        <begin position="150"/>
        <end position="204"/>
    </location>
</feature>
<gene>
    <name evidence="10" type="ORF">LKD48_12030</name>
</gene>
<dbReference type="EMBL" id="JAJEQN010000033">
    <property type="protein sequence ID" value="MCC2222352.1"/>
    <property type="molecule type" value="Genomic_DNA"/>
</dbReference>
<sequence length="234" mass="26909">MYTFTSRVRFSETDENGKLSLAGIMNYLQDCSVFHSEDVGNGTDVLKKRDRVWLLNSWQIIIKERPRCCEYIEIGTQAYQFKGTLGKRNFCIQRQDGTQCVVANSNWVLVQKSQMRPVRITEEDSSPYELGTPLDMPYADRKIAAPKEGIVMEPITVRTEHLDSNHHVNNTQYVLMASRYLPSDFSLHQVRAEYRYQALLGDTMIPVVTKEEDGQIIVQLKKDEQTAYAVVAFQ</sequence>
<dbReference type="Gene3D" id="3.10.129.10">
    <property type="entry name" value="Hotdog Thioesterase"/>
    <property type="match status" value="1"/>
</dbReference>
<proteinExistence type="inferred from homology"/>
<dbReference type="InterPro" id="IPR049427">
    <property type="entry name" value="Acyl-ACP_TE_C"/>
</dbReference>
<evidence type="ECO:0000259" key="8">
    <source>
        <dbReference type="Pfam" id="PF01643"/>
    </source>
</evidence>
<reference evidence="10 11" key="1">
    <citation type="submission" date="2021-10" db="EMBL/GenBank/DDBJ databases">
        <title>Anaerobic single-cell dispensing facilitates the cultivation of human gut bacteria.</title>
        <authorList>
            <person name="Afrizal A."/>
        </authorList>
    </citation>
    <scope>NUCLEOTIDE SEQUENCE [LARGE SCALE GENOMIC DNA]</scope>
    <source>
        <strain evidence="10 11">CLA-AA-H224</strain>
    </source>
</reference>
<dbReference type="GO" id="GO:0016297">
    <property type="term" value="F:fatty acyl-[ACP] hydrolase activity"/>
    <property type="evidence" value="ECO:0007669"/>
    <property type="project" value="InterPro"/>
</dbReference>
<evidence type="ECO:0000256" key="6">
    <source>
        <dbReference type="ARBA" id="ARBA00023098"/>
    </source>
</evidence>
<keyword evidence="2" id="KW-0444">Lipid biosynthesis</keyword>
<organism evidence="10 11">
    <name type="scientific">Anthropogastromicrobium aceti</name>
    <dbReference type="NCBI Taxonomy" id="2981768"/>
    <lineage>
        <taxon>Bacteria</taxon>
        <taxon>Bacillati</taxon>
        <taxon>Bacillota</taxon>
        <taxon>Clostridia</taxon>
        <taxon>Lachnospirales</taxon>
        <taxon>Lachnospiraceae</taxon>
        <taxon>Anthropogastromicrobium</taxon>
    </lineage>
</organism>